<dbReference type="AlphaFoldDB" id="A0A0D2HDQ4"/>
<keyword evidence="1" id="KW-0378">Hydrolase</keyword>
<dbReference type="Proteomes" id="UP000053029">
    <property type="component" value="Unassembled WGS sequence"/>
</dbReference>
<dbReference type="InterPro" id="IPR000073">
    <property type="entry name" value="AB_hydrolase_1"/>
</dbReference>
<dbReference type="InterPro" id="IPR050261">
    <property type="entry name" value="FrsA_esterase"/>
</dbReference>
<evidence type="ECO:0000313" key="5">
    <source>
        <dbReference type="Proteomes" id="UP000053029"/>
    </source>
</evidence>
<evidence type="ECO:0000256" key="1">
    <source>
        <dbReference type="ARBA" id="ARBA00022801"/>
    </source>
</evidence>
<accession>A0A0D2HDQ4</accession>
<dbReference type="VEuPathDB" id="FungiDB:Z517_05626"/>
<comment type="similarity">
    <text evidence="2">Belongs to the AB hydrolase superfamily. FUS2 hydrolase family.</text>
</comment>
<dbReference type="GeneID" id="25305116"/>
<dbReference type="STRING" id="1442368.A0A0D2HDQ4"/>
<dbReference type="Gene3D" id="1.10.10.800">
    <property type="match status" value="1"/>
</dbReference>
<proteinExistence type="inferred from homology"/>
<dbReference type="Pfam" id="PF00561">
    <property type="entry name" value="Abhydrolase_1"/>
    <property type="match status" value="1"/>
</dbReference>
<dbReference type="InterPro" id="IPR029058">
    <property type="entry name" value="AB_hydrolase_fold"/>
</dbReference>
<dbReference type="SUPFAM" id="SSF53474">
    <property type="entry name" value="alpha/beta-Hydrolases"/>
    <property type="match status" value="1"/>
</dbReference>
<dbReference type="EMBL" id="KN846971">
    <property type="protein sequence ID" value="KIW82599.1"/>
    <property type="molecule type" value="Genomic_DNA"/>
</dbReference>
<keyword evidence="5" id="KW-1185">Reference proteome</keyword>
<gene>
    <name evidence="4" type="ORF">Z517_05626</name>
</gene>
<dbReference type="OrthoDB" id="2498029at2759"/>
<dbReference type="RefSeq" id="XP_013286407.1">
    <property type="nucleotide sequence ID" value="XM_013430953.1"/>
</dbReference>
<dbReference type="HOGENOM" id="CLU_048587_1_1_1"/>
<name>A0A0D2HDQ4_9EURO</name>
<sequence>MPRTDVSFKTSDGVTLRGWFFTPSPSATGASTPAKLPCLILTLGLSCVKEMGLSEVATKFAEELHITCLAYDHRGFGSSDTGSGQPRQEVITWLQSNDMRDAITYAQTREEVDRSKIALWGYSLSAAEAVYVAATDRRVKAVVALGPGMDGTQVVRRLAPPHAILAIQGLFEMDRLARAEGKEAIKVPVVSMEPGAQAMLPSQESWNFFSKWETNGSGWKNEVTVRSLEDVSTFALPVSHLDNLTPTPVLFEVASRDTNCPPDMCMRWYAKLSEPKEVVLVDADHYELMGPARDILHPKEVAFLKRTICS</sequence>
<reference evidence="4 5" key="1">
    <citation type="submission" date="2015-01" db="EMBL/GenBank/DDBJ databases">
        <title>The Genome Sequence of Fonsecaea pedrosoi CBS 271.37.</title>
        <authorList>
            <consortium name="The Broad Institute Genomics Platform"/>
            <person name="Cuomo C."/>
            <person name="de Hoog S."/>
            <person name="Gorbushina A."/>
            <person name="Stielow B."/>
            <person name="Teixiera M."/>
            <person name="Abouelleil A."/>
            <person name="Chapman S.B."/>
            <person name="Priest M."/>
            <person name="Young S.K."/>
            <person name="Wortman J."/>
            <person name="Nusbaum C."/>
            <person name="Birren B."/>
        </authorList>
    </citation>
    <scope>NUCLEOTIDE SEQUENCE [LARGE SCALE GENOMIC DNA]</scope>
    <source>
        <strain evidence="4 5">CBS 271.37</strain>
    </source>
</reference>
<evidence type="ECO:0000313" key="4">
    <source>
        <dbReference type="EMBL" id="KIW82599.1"/>
    </source>
</evidence>
<protein>
    <recommendedName>
        <fullName evidence="3">AB hydrolase-1 domain-containing protein</fullName>
    </recommendedName>
</protein>
<dbReference type="PANTHER" id="PTHR22946">
    <property type="entry name" value="DIENELACTONE HYDROLASE DOMAIN-CONTAINING PROTEIN-RELATED"/>
    <property type="match status" value="1"/>
</dbReference>
<dbReference type="GO" id="GO:0016788">
    <property type="term" value="F:hydrolase activity, acting on ester bonds"/>
    <property type="evidence" value="ECO:0007669"/>
    <property type="project" value="UniProtKB-ARBA"/>
</dbReference>
<feature type="domain" description="AB hydrolase-1" evidence="3">
    <location>
        <begin position="63"/>
        <end position="286"/>
    </location>
</feature>
<dbReference type="Gene3D" id="3.40.50.1820">
    <property type="entry name" value="alpha/beta hydrolase"/>
    <property type="match status" value="1"/>
</dbReference>
<evidence type="ECO:0000256" key="2">
    <source>
        <dbReference type="ARBA" id="ARBA00038115"/>
    </source>
</evidence>
<dbReference type="PANTHER" id="PTHR22946:SF9">
    <property type="entry name" value="POLYKETIDE TRANSFERASE AF380"/>
    <property type="match status" value="1"/>
</dbReference>
<evidence type="ECO:0000259" key="3">
    <source>
        <dbReference type="Pfam" id="PF00561"/>
    </source>
</evidence>
<organism evidence="4 5">
    <name type="scientific">Fonsecaea pedrosoi CBS 271.37</name>
    <dbReference type="NCBI Taxonomy" id="1442368"/>
    <lineage>
        <taxon>Eukaryota</taxon>
        <taxon>Fungi</taxon>
        <taxon>Dikarya</taxon>
        <taxon>Ascomycota</taxon>
        <taxon>Pezizomycotina</taxon>
        <taxon>Eurotiomycetes</taxon>
        <taxon>Chaetothyriomycetidae</taxon>
        <taxon>Chaetothyriales</taxon>
        <taxon>Herpotrichiellaceae</taxon>
        <taxon>Fonsecaea</taxon>
    </lineage>
</organism>